<feature type="region of interest" description="Disordered" evidence="6">
    <location>
        <begin position="42"/>
        <end position="96"/>
    </location>
</feature>
<dbReference type="InterPro" id="IPR030388">
    <property type="entry name" value="G_ERA_dom"/>
</dbReference>
<keyword evidence="2" id="KW-0808">Transferase</keyword>
<dbReference type="Gene3D" id="3.40.50.300">
    <property type="entry name" value="P-loop containing nucleotide triphosphate hydrolases"/>
    <property type="match status" value="1"/>
</dbReference>
<evidence type="ECO:0000256" key="2">
    <source>
        <dbReference type="ARBA" id="ARBA00022679"/>
    </source>
</evidence>
<dbReference type="EMBL" id="CAUYUJ010020489">
    <property type="protein sequence ID" value="CAK0898539.1"/>
    <property type="molecule type" value="Genomic_DNA"/>
</dbReference>
<feature type="region of interest" description="Disordered" evidence="6">
    <location>
        <begin position="254"/>
        <end position="277"/>
    </location>
</feature>
<dbReference type="InterPro" id="IPR002155">
    <property type="entry name" value="Thiolase"/>
</dbReference>
<name>A0ABN9XFV1_9DINO</name>
<evidence type="ECO:0000313" key="10">
    <source>
        <dbReference type="Proteomes" id="UP001189429"/>
    </source>
</evidence>
<dbReference type="InterPro" id="IPR020610">
    <property type="entry name" value="Thiolase_AS"/>
</dbReference>
<keyword evidence="10" id="KW-1185">Reference proteome</keyword>
<keyword evidence="5" id="KW-0012">Acyltransferase</keyword>
<dbReference type="PROSITE" id="PS00737">
    <property type="entry name" value="THIOLASE_2"/>
    <property type="match status" value="1"/>
</dbReference>
<dbReference type="Gene3D" id="3.30.300.20">
    <property type="match status" value="1"/>
</dbReference>
<feature type="compositionally biased region" description="Low complexity" evidence="6">
    <location>
        <begin position="68"/>
        <end position="81"/>
    </location>
</feature>
<evidence type="ECO:0000256" key="4">
    <source>
        <dbReference type="ARBA" id="ARBA00023134"/>
    </source>
</evidence>
<dbReference type="CDD" id="cd00751">
    <property type="entry name" value="thiolase"/>
    <property type="match status" value="1"/>
</dbReference>
<dbReference type="Pfam" id="PF01926">
    <property type="entry name" value="MMR_HSR1"/>
    <property type="match status" value="1"/>
</dbReference>
<protein>
    <recommendedName>
        <fullName evidence="11">G domain-containing protein</fullName>
    </recommendedName>
</protein>
<feature type="domain" description="Thiolase C-terminal" evidence="8">
    <location>
        <begin position="465"/>
        <end position="587"/>
    </location>
</feature>
<dbReference type="SUPFAM" id="SSF53901">
    <property type="entry name" value="Thiolase-like"/>
    <property type="match status" value="1"/>
</dbReference>
<dbReference type="InterPro" id="IPR005662">
    <property type="entry name" value="GTPase_Era-like"/>
</dbReference>
<dbReference type="InterPro" id="IPR009019">
    <property type="entry name" value="KH_sf_prok-type"/>
</dbReference>
<dbReference type="PROSITE" id="PS00099">
    <property type="entry name" value="THIOLASE_3"/>
    <property type="match status" value="1"/>
</dbReference>
<feature type="domain" description="G" evidence="7">
    <location>
        <begin position="124"/>
        <end position="223"/>
    </location>
</feature>
<dbReference type="Gene3D" id="3.40.47.10">
    <property type="match status" value="2"/>
</dbReference>
<dbReference type="Pfam" id="PF02803">
    <property type="entry name" value="Thiolase_C"/>
    <property type="match status" value="1"/>
</dbReference>
<evidence type="ECO:0000313" key="9">
    <source>
        <dbReference type="EMBL" id="CAK0898539.1"/>
    </source>
</evidence>
<evidence type="ECO:0000256" key="6">
    <source>
        <dbReference type="SAM" id="MobiDB-lite"/>
    </source>
</evidence>
<gene>
    <name evidence="9" type="ORF">PCOR1329_LOCUS76371</name>
</gene>
<dbReference type="Proteomes" id="UP001189429">
    <property type="component" value="Unassembled WGS sequence"/>
</dbReference>
<evidence type="ECO:0000256" key="3">
    <source>
        <dbReference type="ARBA" id="ARBA00022741"/>
    </source>
</evidence>
<evidence type="ECO:0000256" key="1">
    <source>
        <dbReference type="ARBA" id="ARBA00010982"/>
    </source>
</evidence>
<keyword evidence="3" id="KW-0547">Nucleotide-binding</keyword>
<accession>A0ABN9XFV1</accession>
<keyword evidence="4" id="KW-0342">GTP-binding</keyword>
<dbReference type="InterPro" id="IPR006073">
    <property type="entry name" value="GTP-bd"/>
</dbReference>
<dbReference type="CDD" id="cd04163">
    <property type="entry name" value="Era"/>
    <property type="match status" value="1"/>
</dbReference>
<evidence type="ECO:0000256" key="5">
    <source>
        <dbReference type="ARBA" id="ARBA00023315"/>
    </source>
</evidence>
<evidence type="ECO:0000259" key="7">
    <source>
        <dbReference type="Pfam" id="PF01926"/>
    </source>
</evidence>
<dbReference type="InterPro" id="IPR020613">
    <property type="entry name" value="Thiolase_CS"/>
</dbReference>
<evidence type="ECO:0008006" key="11">
    <source>
        <dbReference type="Google" id="ProtNLM"/>
    </source>
</evidence>
<dbReference type="InterPro" id="IPR015946">
    <property type="entry name" value="KH_dom-like_a/b"/>
</dbReference>
<dbReference type="PRINTS" id="PR00326">
    <property type="entry name" value="GTP1OBG"/>
</dbReference>
<dbReference type="CDD" id="cd22534">
    <property type="entry name" value="KH-II_Era"/>
    <property type="match status" value="1"/>
</dbReference>
<dbReference type="SUPFAM" id="SSF52540">
    <property type="entry name" value="P-loop containing nucleoside triphosphate hydrolases"/>
    <property type="match status" value="1"/>
</dbReference>
<comment type="caution">
    <text evidence="9">The sequence shown here is derived from an EMBL/GenBank/DDBJ whole genome shotgun (WGS) entry which is preliminary data.</text>
</comment>
<feature type="compositionally biased region" description="Low complexity" evidence="6">
    <location>
        <begin position="43"/>
        <end position="55"/>
    </location>
</feature>
<comment type="similarity">
    <text evidence="1">Belongs to the thiolase-like superfamily. Thiolase family.</text>
</comment>
<dbReference type="PANTHER" id="PTHR42698">
    <property type="entry name" value="GTPASE ERA"/>
    <property type="match status" value="1"/>
</dbReference>
<sequence>MISRLELATGRGGAALGRAWRGPPGYRGFSIMERYRRLRPAPEEAGPAPWATPPEFAGGGDGLEEAHAPSASSSSAPRAAAGDGNLAGPPRRPPSYARAAVPMEARVRTWEPPVQPSDPRSLVVGLAGPPNAGKSSLLNAILDAPISAVSPKVNTTRDGVRGIKTMGTAQLVFLDAPGIVPSHQRVQNRELVSKAWMGYQECDLCVLVIDSVKRPDQQIFDVVRRICPREELGEVELRRRLELVEEARAAHGADRSDWLPPGSASRGGGRSAAGGNRPPVTLVLNKIDQVSEFRWLKSRESEFLAHGQFDQIFYVSAKRGQGIQKLLEHLRSRAQPRSWVYPVDMKTTLAHTEQIKHMVNTHLYKWFNKDVPYKIEQQTVGWTPRLDGTLLVEHELIVKDSIVARMILGVRNTIVARLRDQVSHKLCKLWDMQVEVRIWVRPLQQRLSAAVCIVMSAAKASSLGLTPLATIRSFAAAGVDPKVMGLGPVPATQRCLAKAGWTVADLDLVEANEAFAAQALGVNRTLQIPPEKLNVNGGAIAIGHPIGASGCRIVVDLLYEMRRRNASRGLATLCIGGGQGVAMAFERSPGSRL</sequence>
<dbReference type="InterPro" id="IPR020617">
    <property type="entry name" value="Thiolase_C"/>
</dbReference>
<proteinExistence type="inferred from homology"/>
<dbReference type="InterPro" id="IPR016039">
    <property type="entry name" value="Thiolase-like"/>
</dbReference>
<dbReference type="PANTHER" id="PTHR42698:SF1">
    <property type="entry name" value="GTPASE ERA, MITOCHONDRIAL"/>
    <property type="match status" value="1"/>
</dbReference>
<dbReference type="InterPro" id="IPR027417">
    <property type="entry name" value="P-loop_NTPase"/>
</dbReference>
<evidence type="ECO:0000259" key="8">
    <source>
        <dbReference type="Pfam" id="PF02803"/>
    </source>
</evidence>
<organism evidence="9 10">
    <name type="scientific">Prorocentrum cordatum</name>
    <dbReference type="NCBI Taxonomy" id="2364126"/>
    <lineage>
        <taxon>Eukaryota</taxon>
        <taxon>Sar</taxon>
        <taxon>Alveolata</taxon>
        <taxon>Dinophyceae</taxon>
        <taxon>Prorocentrales</taxon>
        <taxon>Prorocentraceae</taxon>
        <taxon>Prorocentrum</taxon>
    </lineage>
</organism>
<dbReference type="SUPFAM" id="SSF54814">
    <property type="entry name" value="Prokaryotic type KH domain (KH-domain type II)"/>
    <property type="match status" value="1"/>
</dbReference>
<reference evidence="9" key="1">
    <citation type="submission" date="2023-10" db="EMBL/GenBank/DDBJ databases">
        <authorList>
            <person name="Chen Y."/>
            <person name="Shah S."/>
            <person name="Dougan E. K."/>
            <person name="Thang M."/>
            <person name="Chan C."/>
        </authorList>
    </citation>
    <scope>NUCLEOTIDE SEQUENCE [LARGE SCALE GENOMIC DNA]</scope>
</reference>